<evidence type="ECO:0000313" key="1">
    <source>
        <dbReference type="EMBL" id="KZP25897.1"/>
    </source>
</evidence>
<dbReference type="EMBL" id="KV417518">
    <property type="protein sequence ID" value="KZP25897.1"/>
    <property type="molecule type" value="Genomic_DNA"/>
</dbReference>
<sequence length="98" mass="11314">MGMHFWGGLYGSVCCLVAGRRANDRNLAYTRSWGKHVYCQLMDDSGSTGISNFQMEGGFSFWIVLYPRRHFMDGIPNFLPHQSQVQCWLYSHQLHPLV</sequence>
<dbReference type="Proteomes" id="UP000076532">
    <property type="component" value="Unassembled WGS sequence"/>
</dbReference>
<gene>
    <name evidence="1" type="ORF">FIBSPDRAFT_369666</name>
</gene>
<organism evidence="1 2">
    <name type="scientific">Athelia psychrophila</name>
    <dbReference type="NCBI Taxonomy" id="1759441"/>
    <lineage>
        <taxon>Eukaryota</taxon>
        <taxon>Fungi</taxon>
        <taxon>Dikarya</taxon>
        <taxon>Basidiomycota</taxon>
        <taxon>Agaricomycotina</taxon>
        <taxon>Agaricomycetes</taxon>
        <taxon>Agaricomycetidae</taxon>
        <taxon>Atheliales</taxon>
        <taxon>Atheliaceae</taxon>
        <taxon>Athelia</taxon>
    </lineage>
</organism>
<evidence type="ECO:0000313" key="2">
    <source>
        <dbReference type="Proteomes" id="UP000076532"/>
    </source>
</evidence>
<reference evidence="1 2" key="1">
    <citation type="journal article" date="2016" name="Mol. Biol. Evol.">
        <title>Comparative Genomics of Early-Diverging Mushroom-Forming Fungi Provides Insights into the Origins of Lignocellulose Decay Capabilities.</title>
        <authorList>
            <person name="Nagy L.G."/>
            <person name="Riley R."/>
            <person name="Tritt A."/>
            <person name="Adam C."/>
            <person name="Daum C."/>
            <person name="Floudas D."/>
            <person name="Sun H."/>
            <person name="Yadav J.S."/>
            <person name="Pangilinan J."/>
            <person name="Larsson K.H."/>
            <person name="Matsuura K."/>
            <person name="Barry K."/>
            <person name="Labutti K."/>
            <person name="Kuo R."/>
            <person name="Ohm R.A."/>
            <person name="Bhattacharya S.S."/>
            <person name="Shirouzu T."/>
            <person name="Yoshinaga Y."/>
            <person name="Martin F.M."/>
            <person name="Grigoriev I.V."/>
            <person name="Hibbett D.S."/>
        </authorList>
    </citation>
    <scope>NUCLEOTIDE SEQUENCE [LARGE SCALE GENOMIC DNA]</scope>
    <source>
        <strain evidence="1 2">CBS 109695</strain>
    </source>
</reference>
<name>A0A166PAI0_9AGAM</name>
<protein>
    <submittedName>
        <fullName evidence="1">Uncharacterized protein</fullName>
    </submittedName>
</protein>
<proteinExistence type="predicted"/>
<keyword evidence="2" id="KW-1185">Reference proteome</keyword>
<accession>A0A166PAI0</accession>
<dbReference type="AlphaFoldDB" id="A0A166PAI0"/>